<evidence type="ECO:0000313" key="1">
    <source>
        <dbReference type="EMBL" id="CAI6230105.1"/>
    </source>
</evidence>
<gene>
    <name evidence="1" type="ORF">PDIGIT_LOCUS181</name>
</gene>
<dbReference type="OrthoDB" id="3029470at2759"/>
<sequence length="465" mass="54206">MSRSTVWTLLADELLREPEWEQLKLDVDRCVDLHNEIVRLGWEGSGRDYQDFVPTHWKDDSEEARKTLNPDLMSFLQRADYSPEHSFHFWASGLFNLENMFFWDSLFQHKIEEEKRFVNLYHATSIWSHQVGIVYDQVTNAAIMCTYIDDIGWITNGRIGWYPLESILEAWLDMIKSGKVKAIRENEDSELMTFPPWALVPYTEQDLQETLDAFDNLIEAIQDRMPGALPDQSTVQHGLVDEHDLDEANILDGFARKFLLRARRPHFEYIAPGLKTINSEKFARSEFMQVFRKHDYVYHDEDIDVPPIPVFISDVDCKDPVPQTKFHDRNFQYPYNLVERYSAGLYLEAVSFSLSRWDDQTIFVLPYGIGSRRHARKSDGSLYGENPHDDTPIAKDTTADLYQAGHRPFGDRHGPQLVQILQHWLMMVENGHWMVGAEGVEGGIDEWKKADRRGTWELYVLPQSV</sequence>
<comment type="caution">
    <text evidence="1">The sequence shown here is derived from an EMBL/GenBank/DDBJ whole genome shotgun (WGS) entry which is preliminary data.</text>
</comment>
<organism evidence="1 2">
    <name type="scientific">Periconia digitata</name>
    <dbReference type="NCBI Taxonomy" id="1303443"/>
    <lineage>
        <taxon>Eukaryota</taxon>
        <taxon>Fungi</taxon>
        <taxon>Dikarya</taxon>
        <taxon>Ascomycota</taxon>
        <taxon>Pezizomycotina</taxon>
        <taxon>Dothideomycetes</taxon>
        <taxon>Pleosporomycetidae</taxon>
        <taxon>Pleosporales</taxon>
        <taxon>Massarineae</taxon>
        <taxon>Periconiaceae</taxon>
        <taxon>Periconia</taxon>
    </lineage>
</organism>
<dbReference type="EMBL" id="CAOQHR010000001">
    <property type="protein sequence ID" value="CAI6230105.1"/>
    <property type="molecule type" value="Genomic_DNA"/>
</dbReference>
<keyword evidence="2" id="KW-1185">Reference proteome</keyword>
<dbReference type="AlphaFoldDB" id="A0A9W4U2V8"/>
<evidence type="ECO:0000313" key="2">
    <source>
        <dbReference type="Proteomes" id="UP001152607"/>
    </source>
</evidence>
<reference evidence="1" key="1">
    <citation type="submission" date="2023-01" db="EMBL/GenBank/DDBJ databases">
        <authorList>
            <person name="Van Ghelder C."/>
            <person name="Rancurel C."/>
        </authorList>
    </citation>
    <scope>NUCLEOTIDE SEQUENCE</scope>
    <source>
        <strain evidence="1">CNCM I-4278</strain>
    </source>
</reference>
<dbReference type="Proteomes" id="UP001152607">
    <property type="component" value="Unassembled WGS sequence"/>
</dbReference>
<accession>A0A9W4U2V8</accession>
<protein>
    <submittedName>
        <fullName evidence="1">Uncharacterized protein</fullName>
    </submittedName>
</protein>
<proteinExistence type="predicted"/>
<name>A0A9W4U2V8_9PLEO</name>